<proteinExistence type="predicted"/>
<dbReference type="RefSeq" id="XP_030385991.1">
    <property type="nucleotide sequence ID" value="XM_030530131.1"/>
</dbReference>
<evidence type="ECO:0000313" key="4">
    <source>
        <dbReference type="Proteomes" id="UP000504634"/>
    </source>
</evidence>
<dbReference type="InterPro" id="IPR047187">
    <property type="entry name" value="SF1_C_Upf1"/>
</dbReference>
<dbReference type="OrthoDB" id="6513042at2759"/>
<dbReference type="Pfam" id="PF13086">
    <property type="entry name" value="AAA_11"/>
    <property type="match status" value="2"/>
</dbReference>
<dbReference type="SUPFAM" id="SSF52540">
    <property type="entry name" value="P-loop containing nucleoside triphosphate hydrolases"/>
    <property type="match status" value="1"/>
</dbReference>
<feature type="region of interest" description="Disordered" evidence="2">
    <location>
        <begin position="1"/>
        <end position="52"/>
    </location>
</feature>
<gene>
    <name evidence="5" type="primary">LOC115632864</name>
</gene>
<dbReference type="CDD" id="cd18808">
    <property type="entry name" value="SF1_C_Upf1"/>
    <property type="match status" value="1"/>
</dbReference>
<feature type="compositionally biased region" description="Polar residues" evidence="2">
    <location>
        <begin position="21"/>
        <end position="45"/>
    </location>
</feature>
<sequence>MTKSKNQKKKAAAAKNIVGKQVTTLSPEQTSSSSPPKNGTQQGAPTRNALKPPIPWEREIIGTFLLEISDTQVINARSGWLVDKGKLNRIFENYINSAPDHAGLRVKLNDNGRRINIGSLLHKTNFLMNTPRGDSNYRIKDFSLMEFRKEKCNEIDEKHKQRDEAIVSGVTSELSETSEDDVANGVPILEENVVDENAEAVQLMYQKTKLQERKEDFVLDSMSCYICQCNFNTIEQYEAHIEYHGDESEFQSLEKMEKFSTPMLQLSYQTCVDSHFFGFTLSTKLASLIVEKIIIVQSRQFYYVYNGRMPMPVPENGKLQFFVDSHVFMILREQPIVIGFSQTVDGVAKQHYVEQHHFMRTDVLPKPAFAVNPYRLSNKKTFKAKIKLDRARPPTEVIKALKNADAQNGLAAYDKHFRSYYESGRKLSYENMSGALKTLLQVEDVEQIQHYVSLKQSNVELHQFGRDLSVRINTYGRNASLEDVLCPSDDVLIINERVTNGSGGAGGSNIRQVLENNNVVLDIALMDFRAIIDWARNLDQRFGPVDKTKHEPRVYFARVVGVFGQRVNITCERKLPENERFTLIFRPLRSIMRYQYRALQALETINHTHAKRLLYPELPRTETKPLEAKLQLANPLIASNPEQLQAVQQIALSEKLPGPYIIFGPPGTGKTATVCEAIYQLFVRRPETHILVLAGSNTACDEVALRLLRIIEKMPDTAPHPLTRIFSVTCDRRIDNIDDLLLEHSNMYALHFYPDVQTIHEYRIVVCTLSLAGKLSTGGFAISDNGQSVFTHVFVDEAAASTESEVLMGITCTISSNTNIILSGDHKQLGPVLQSHRANEWGLSLSLMERLLQRECYQVAPDGTYNVTLQTRLRRNFRSHPEIVALYNYLYYDNELMAHAPSKNVCLVQEWFYNPNSEFPILFHSVFGTVSKCSMSMCNNKEIDAVMDYVKDLMYFGINGEKISQTDIGIISPYKSQYQRIQEQLNMRNWQQIDCGSVELFQGKEKQIIIVSFVRSFTPGLGFLDNTRRLNVLLSRPMSLLILIGNPRTLSQNKDFLYIIEKCRKNRTLIGSPYFKDDNDNEISIEGRIKNLQIGKWPTPKPASNNKSSKGTEDSAVVLGQSVKKKTSRTQSFKPLKGYSYNKQQLLQCNPKNNENTKSEIDQLFDELPKVPSDLKSDCNKSNKTQKSTSSGMQNGSISYTPVSSINNAINGPVLIPGATKPSVTGFKKASTIVNGNPLGFSNASTATSSALNNSTSGTTTYSSVQGSGIYRPSNDSIIYRPIPHTVLSPTRPELISSANTRSIVTAGVDSSSRYRYVPTDVNRFESTRPNEIHHPPLDNGWRRSSNSYTSGSNPSGSNGGSSQGKNKNRCVMM</sequence>
<feature type="compositionally biased region" description="Basic and acidic residues" evidence="2">
    <location>
        <begin position="1327"/>
        <end position="1337"/>
    </location>
</feature>
<dbReference type="PANTHER" id="PTHR10887">
    <property type="entry name" value="DNA2/NAM7 HELICASE FAMILY"/>
    <property type="match status" value="1"/>
</dbReference>
<dbReference type="GeneID" id="115632864"/>
<feature type="domain" description="C2H2-type" evidence="3">
    <location>
        <begin position="224"/>
        <end position="244"/>
    </location>
</feature>
<keyword evidence="4" id="KW-1185">Reference proteome</keyword>
<dbReference type="GO" id="GO:0035194">
    <property type="term" value="P:regulatory ncRNA-mediated post-transcriptional gene silencing"/>
    <property type="evidence" value="ECO:0007669"/>
    <property type="project" value="TreeGrafter"/>
</dbReference>
<feature type="region of interest" description="Disordered" evidence="2">
    <location>
        <begin position="1171"/>
        <end position="1197"/>
    </location>
</feature>
<feature type="compositionally biased region" description="Low complexity" evidence="2">
    <location>
        <begin position="1345"/>
        <end position="1357"/>
    </location>
</feature>
<protein>
    <submittedName>
        <fullName evidence="5">Uncharacterized protein LOC115632864 isoform X1</fullName>
    </submittedName>
</protein>
<dbReference type="GO" id="GO:0032574">
    <property type="term" value="F:5'-3' RNA helicase activity"/>
    <property type="evidence" value="ECO:0007669"/>
    <property type="project" value="InterPro"/>
</dbReference>
<accession>A0A6J2UBY2</accession>
<keyword evidence="1" id="KW-0943">RNA-mediated gene silencing</keyword>
<dbReference type="InterPro" id="IPR027417">
    <property type="entry name" value="P-loop_NTPase"/>
</dbReference>
<dbReference type="GO" id="GO:0043186">
    <property type="term" value="C:P granule"/>
    <property type="evidence" value="ECO:0007669"/>
    <property type="project" value="TreeGrafter"/>
</dbReference>
<dbReference type="CDD" id="cd18038">
    <property type="entry name" value="DEXXQc_Helz-like"/>
    <property type="match status" value="1"/>
</dbReference>
<evidence type="ECO:0000256" key="2">
    <source>
        <dbReference type="SAM" id="MobiDB-lite"/>
    </source>
</evidence>
<dbReference type="InterPro" id="IPR013087">
    <property type="entry name" value="Znf_C2H2_type"/>
</dbReference>
<evidence type="ECO:0000259" key="3">
    <source>
        <dbReference type="PROSITE" id="PS00028"/>
    </source>
</evidence>
<feature type="region of interest" description="Disordered" evidence="2">
    <location>
        <begin position="1248"/>
        <end position="1268"/>
    </location>
</feature>
<feature type="region of interest" description="Disordered" evidence="2">
    <location>
        <begin position="1094"/>
        <end position="1135"/>
    </location>
</feature>
<reference evidence="5" key="1">
    <citation type="submission" date="2025-08" db="UniProtKB">
        <authorList>
            <consortium name="RefSeq"/>
        </authorList>
    </citation>
    <scope>IDENTIFICATION</scope>
    <source>
        <strain evidence="5">11010-0011.00</strain>
        <tissue evidence="5">Whole body</tissue>
    </source>
</reference>
<feature type="compositionally biased region" description="Basic residues" evidence="2">
    <location>
        <begin position="1"/>
        <end position="12"/>
    </location>
</feature>
<dbReference type="InterPro" id="IPR041677">
    <property type="entry name" value="DNA2/NAM7_AAA_11"/>
</dbReference>
<dbReference type="GO" id="GO:0003723">
    <property type="term" value="F:RNA binding"/>
    <property type="evidence" value="ECO:0007669"/>
    <property type="project" value="InterPro"/>
</dbReference>
<organism evidence="4 5">
    <name type="scientific">Drosophila lebanonensis</name>
    <name type="common">Fruit fly</name>
    <name type="synonym">Scaptodrosophila lebanonensis</name>
    <dbReference type="NCBI Taxonomy" id="7225"/>
    <lineage>
        <taxon>Eukaryota</taxon>
        <taxon>Metazoa</taxon>
        <taxon>Ecdysozoa</taxon>
        <taxon>Arthropoda</taxon>
        <taxon>Hexapoda</taxon>
        <taxon>Insecta</taxon>
        <taxon>Pterygota</taxon>
        <taxon>Neoptera</taxon>
        <taxon>Endopterygota</taxon>
        <taxon>Diptera</taxon>
        <taxon>Brachycera</taxon>
        <taxon>Muscomorpha</taxon>
        <taxon>Ephydroidea</taxon>
        <taxon>Drosophilidae</taxon>
        <taxon>Scaptodrosophila</taxon>
    </lineage>
</organism>
<evidence type="ECO:0000256" key="1">
    <source>
        <dbReference type="ARBA" id="ARBA00023158"/>
    </source>
</evidence>
<dbReference type="InterPro" id="IPR045055">
    <property type="entry name" value="DNA2/NAM7-like"/>
</dbReference>
<dbReference type="Pfam" id="PF13087">
    <property type="entry name" value="AAA_12"/>
    <property type="match status" value="1"/>
</dbReference>
<feature type="region of interest" description="Disordered" evidence="2">
    <location>
        <begin position="1327"/>
        <end position="1374"/>
    </location>
</feature>
<dbReference type="PANTHER" id="PTHR10887:SF419">
    <property type="entry name" value="RNA HELICASE MOV10L1"/>
    <property type="match status" value="1"/>
</dbReference>
<feature type="compositionally biased region" description="Basic and acidic residues" evidence="2">
    <location>
        <begin position="1171"/>
        <end position="1181"/>
    </location>
</feature>
<dbReference type="PROSITE" id="PS00028">
    <property type="entry name" value="ZINC_FINGER_C2H2_1"/>
    <property type="match status" value="1"/>
</dbReference>
<name>A0A6J2UBY2_DROLE</name>
<dbReference type="InterPro" id="IPR026122">
    <property type="entry name" value="MOV-10/SDE3_DEXXQ/H-box"/>
</dbReference>
<dbReference type="GO" id="GO:0005829">
    <property type="term" value="C:cytosol"/>
    <property type="evidence" value="ECO:0007669"/>
    <property type="project" value="TreeGrafter"/>
</dbReference>
<feature type="compositionally biased region" description="Low complexity" evidence="2">
    <location>
        <begin position="1182"/>
        <end position="1191"/>
    </location>
</feature>
<dbReference type="InterPro" id="IPR041679">
    <property type="entry name" value="DNA2/NAM7-like_C"/>
</dbReference>
<evidence type="ECO:0000313" key="5">
    <source>
        <dbReference type="RefSeq" id="XP_030385991.1"/>
    </source>
</evidence>
<dbReference type="Gene3D" id="3.40.50.300">
    <property type="entry name" value="P-loop containing nucleotide triphosphate hydrolases"/>
    <property type="match status" value="2"/>
</dbReference>
<dbReference type="Proteomes" id="UP000504634">
    <property type="component" value="Unplaced"/>
</dbReference>